<sequence>MDKGINRVCVSPGRGASANLGEKIEKGWIHDGTRSRKRETKRENKREELQRGTESLLYLCEQQSTPTYMCAYVHAYCETVCPCAPLILCFILNDQR</sequence>
<dbReference type="EMBL" id="KQ434777">
    <property type="protein sequence ID" value="KZC04244.1"/>
    <property type="molecule type" value="Genomic_DNA"/>
</dbReference>
<protein>
    <submittedName>
        <fullName evidence="1">Uncharacterized protein</fullName>
    </submittedName>
</protein>
<dbReference type="AlphaFoldDB" id="A0A154NYU3"/>
<accession>A0A154NYU3</accession>
<evidence type="ECO:0000313" key="1">
    <source>
        <dbReference type="EMBL" id="KZC04244.1"/>
    </source>
</evidence>
<keyword evidence="2" id="KW-1185">Reference proteome</keyword>
<proteinExistence type="predicted"/>
<organism evidence="1 2">
    <name type="scientific">Dufourea novaeangliae</name>
    <name type="common">Sweat bee</name>
    <dbReference type="NCBI Taxonomy" id="178035"/>
    <lineage>
        <taxon>Eukaryota</taxon>
        <taxon>Metazoa</taxon>
        <taxon>Ecdysozoa</taxon>
        <taxon>Arthropoda</taxon>
        <taxon>Hexapoda</taxon>
        <taxon>Insecta</taxon>
        <taxon>Pterygota</taxon>
        <taxon>Neoptera</taxon>
        <taxon>Endopterygota</taxon>
        <taxon>Hymenoptera</taxon>
        <taxon>Apocrita</taxon>
        <taxon>Aculeata</taxon>
        <taxon>Apoidea</taxon>
        <taxon>Anthophila</taxon>
        <taxon>Halictidae</taxon>
        <taxon>Rophitinae</taxon>
        <taxon>Dufourea</taxon>
    </lineage>
</organism>
<evidence type="ECO:0000313" key="2">
    <source>
        <dbReference type="Proteomes" id="UP000076502"/>
    </source>
</evidence>
<name>A0A154NYU3_DUFNO</name>
<reference evidence="1 2" key="1">
    <citation type="submission" date="2015-07" db="EMBL/GenBank/DDBJ databases">
        <title>The genome of Dufourea novaeangliae.</title>
        <authorList>
            <person name="Pan H."/>
            <person name="Kapheim K."/>
        </authorList>
    </citation>
    <scope>NUCLEOTIDE SEQUENCE [LARGE SCALE GENOMIC DNA]</scope>
    <source>
        <strain evidence="1">0120121106</strain>
        <tissue evidence="1">Whole body</tissue>
    </source>
</reference>
<gene>
    <name evidence="1" type="ORF">WN55_02133</name>
</gene>
<dbReference type="Proteomes" id="UP000076502">
    <property type="component" value="Unassembled WGS sequence"/>
</dbReference>